<dbReference type="KEGG" id="cvn:111138229"/>
<evidence type="ECO:0000313" key="3">
    <source>
        <dbReference type="RefSeq" id="XP_022345803.1"/>
    </source>
</evidence>
<gene>
    <name evidence="3" type="primary">LOC111138229</name>
</gene>
<dbReference type="GO" id="GO:0005319">
    <property type="term" value="F:lipid transporter activity"/>
    <property type="evidence" value="ECO:0007669"/>
    <property type="project" value="InterPro"/>
</dbReference>
<sequence>MKKSDRCVNERHLIIDVIARVGSDVAQQLIINHVLNNSDATEEELRHALIHSMGFQIPIAELIASVDFLCFSENLKQEPSTVSDTQRRACLTFGAIIKNLRTNGNTTSALRLVNKLEEILGHHNESEFQKLYKPRNRRSAENPHTRENNHLRKKRMLIHALGNAGHPNSLQHIISYTETNQGTPSLRRAAAYALRHFSCNKSADALLKAAVNDPENIVKQAAFEVYSSHPAGKTFTKEQENTILSAHYSYPVVARVKRGTIADILKALSFELILPKVDWKKVIGTQKIGASFGIFMENYIKLKLAPFNGMFDLKVHDEAWAVGNLGLINRFIDIFRVKVCYQLNFHYDLNILKDFGIDSIQNLASAFDRIFHKIVDPIKEAIDLISDLIDMGRNHILEKMIVDLVALFKELPSLIKEMAENLYHSMLKLNSFDGYPLVDRVKKLINRIRVFIDDVKADIFGFYHSVADAITVSLPFVGKEIKEGFELIGDSWKFWENPIASFHGMENALLKFKLAVVTFVEAKQRVMDSLNVFKGGLPYWFHPVEEVKGMVNDVMDIMGMIKDEIVHYGGNSDVQSCSIDITDGLTMCENKNTIHKLVDEAVVPVVNRTLFRVKEIATPFWDKATELIDLFKRIKSSYDFIREAINKGKYFVQKIFGAKFHRKFPKKPGPCESSSCACGEYKNKGDGRYGLDLEIDTKSKFDAFNPMTGLVSWYNEKKFSLFHTDQM</sequence>
<name>A0A8B8F1W6_CRAVI</name>
<feature type="domain" description="Vitellogenin" evidence="1">
    <location>
        <begin position="9"/>
        <end position="204"/>
    </location>
</feature>
<accession>A0A8B8F1W6</accession>
<dbReference type="InterPro" id="IPR001747">
    <property type="entry name" value="Vitellogenin_N"/>
</dbReference>
<dbReference type="InterPro" id="IPR011030">
    <property type="entry name" value="Lipovitellin_superhlx_dom"/>
</dbReference>
<dbReference type="Gene3D" id="1.25.10.20">
    <property type="entry name" value="Vitellinogen, superhelical"/>
    <property type="match status" value="1"/>
</dbReference>
<dbReference type="AlphaFoldDB" id="A0A8B8F1W6"/>
<dbReference type="SUPFAM" id="SSF48431">
    <property type="entry name" value="Lipovitellin-phosvitin complex, superhelical domain"/>
    <property type="match status" value="1"/>
</dbReference>
<proteinExistence type="predicted"/>
<dbReference type="Pfam" id="PF01347">
    <property type="entry name" value="Vitellogenin_N"/>
    <property type="match status" value="1"/>
</dbReference>
<protein>
    <submittedName>
        <fullName evidence="3">Uncharacterized protein LOC111138229</fullName>
    </submittedName>
</protein>
<dbReference type="RefSeq" id="XP_022345803.1">
    <property type="nucleotide sequence ID" value="XM_022490095.1"/>
</dbReference>
<organism evidence="2 3">
    <name type="scientific">Crassostrea virginica</name>
    <name type="common">Eastern oyster</name>
    <dbReference type="NCBI Taxonomy" id="6565"/>
    <lineage>
        <taxon>Eukaryota</taxon>
        <taxon>Metazoa</taxon>
        <taxon>Spiralia</taxon>
        <taxon>Lophotrochozoa</taxon>
        <taxon>Mollusca</taxon>
        <taxon>Bivalvia</taxon>
        <taxon>Autobranchia</taxon>
        <taxon>Pteriomorphia</taxon>
        <taxon>Ostreida</taxon>
        <taxon>Ostreoidea</taxon>
        <taxon>Ostreidae</taxon>
        <taxon>Crassostrea</taxon>
    </lineage>
</organism>
<reference evidence="3" key="1">
    <citation type="submission" date="2025-08" db="UniProtKB">
        <authorList>
            <consortium name="RefSeq"/>
        </authorList>
    </citation>
    <scope>IDENTIFICATION</scope>
    <source>
        <tissue evidence="3">Whole sample</tissue>
    </source>
</reference>
<evidence type="ECO:0000313" key="2">
    <source>
        <dbReference type="Proteomes" id="UP000694844"/>
    </source>
</evidence>
<dbReference type="GeneID" id="111138229"/>
<keyword evidence="2" id="KW-1185">Reference proteome</keyword>
<evidence type="ECO:0000259" key="1">
    <source>
        <dbReference type="Pfam" id="PF01347"/>
    </source>
</evidence>
<dbReference type="OrthoDB" id="6161326at2759"/>
<dbReference type="Proteomes" id="UP000694844">
    <property type="component" value="Chromosome 5"/>
</dbReference>